<proteinExistence type="predicted"/>
<dbReference type="EMBL" id="CP065647">
    <property type="protein sequence ID" value="QPR73694.1"/>
    <property type="molecule type" value="Genomic_DNA"/>
</dbReference>
<dbReference type="Proteomes" id="UP000435910">
    <property type="component" value="Unassembled WGS sequence"/>
</dbReference>
<evidence type="ECO:0000313" key="2">
    <source>
        <dbReference type="EMBL" id="TWL27348.1"/>
    </source>
</evidence>
<dbReference type="RefSeq" id="WP_016885684.1">
    <property type="nucleotide sequence ID" value="NZ_BEXU01000030.1"/>
</dbReference>
<reference evidence="2 3" key="1">
    <citation type="submission" date="2019-06" db="EMBL/GenBank/DDBJ databases">
        <title>Genome sequence analysis of &gt;100 Bacillus licheniformis strains suggests intrinsic resistance to this species.</title>
        <authorList>
            <person name="Wels M."/>
            <person name="Siezen R.J."/>
            <person name="Johansen E."/>
            <person name="Stuer-Lauridsen B."/>
            <person name="Bjerre K."/>
            <person name="Nielsen B.K.K."/>
        </authorList>
    </citation>
    <scope>NUCLEOTIDE SEQUENCE [LARGE SCALE GENOMIC DNA]</scope>
    <source>
        <strain evidence="2 3">BAC-16736</strain>
    </source>
</reference>
<evidence type="ECO:0000313" key="1">
    <source>
        <dbReference type="EMBL" id="QPR73694.1"/>
    </source>
</evidence>
<dbReference type="EMBL" id="NILC01000023">
    <property type="protein sequence ID" value="TWL27348.1"/>
    <property type="molecule type" value="Genomic_DNA"/>
</dbReference>
<protein>
    <submittedName>
        <fullName evidence="2">Uncharacterized protein</fullName>
    </submittedName>
</protein>
<accession>A0A8B5YB46</accession>
<organism evidence="2 3">
    <name type="scientific">Bacillus licheniformis</name>
    <dbReference type="NCBI Taxonomy" id="1402"/>
    <lineage>
        <taxon>Bacteria</taxon>
        <taxon>Bacillati</taxon>
        <taxon>Bacillota</taxon>
        <taxon>Bacilli</taxon>
        <taxon>Bacillales</taxon>
        <taxon>Bacillaceae</taxon>
        <taxon>Bacillus</taxon>
    </lineage>
</organism>
<dbReference type="AlphaFoldDB" id="A0A8B5YB46"/>
<evidence type="ECO:0000313" key="4">
    <source>
        <dbReference type="Proteomes" id="UP000595038"/>
    </source>
</evidence>
<evidence type="ECO:0000313" key="3">
    <source>
        <dbReference type="Proteomes" id="UP000435910"/>
    </source>
</evidence>
<gene>
    <name evidence="2" type="ORF">CHCC16736_2669</name>
    <name evidence="1" type="ORF">I6G80_05380</name>
</gene>
<reference evidence="1 4" key="2">
    <citation type="submission" date="2020-12" db="EMBL/GenBank/DDBJ databases">
        <title>FDA dAtabase for Regulatory Grade micrObial Sequences (FDA-ARGOS): Supporting development and validation of Infectious Disease Dx tests.</title>
        <authorList>
            <person name="Nelson B."/>
            <person name="Plummer A."/>
            <person name="Tallon L."/>
            <person name="Sadzewicz L."/>
            <person name="Zhao X."/>
            <person name="Boylan J."/>
            <person name="Ott S."/>
            <person name="Bowen H."/>
            <person name="Vavikolanu K."/>
            <person name="Mehta A."/>
            <person name="Aluvathingal J."/>
            <person name="Nadendla S."/>
            <person name="Myers T."/>
            <person name="Yan Y."/>
            <person name="Sichtig H."/>
        </authorList>
    </citation>
    <scope>NUCLEOTIDE SEQUENCE [LARGE SCALE GENOMIC DNA]</scope>
    <source>
        <strain evidence="1 4">FDAARGOS_923</strain>
    </source>
</reference>
<name>A0A8B5YB46_BACLI</name>
<dbReference type="Proteomes" id="UP000595038">
    <property type="component" value="Chromosome"/>
</dbReference>
<sequence length="52" mass="6027">MENRRLARLDLPPADRLPAQFFCFEGAGRSRLFYVSIPLAADFQCNRQKLLN</sequence>